<reference evidence="11" key="2">
    <citation type="journal article" date="2021" name="PeerJ">
        <title>Extensive microbial diversity within the chicken gut microbiome revealed by metagenomics and culture.</title>
        <authorList>
            <person name="Gilroy R."/>
            <person name="Ravi A."/>
            <person name="Getino M."/>
            <person name="Pursley I."/>
            <person name="Horton D.L."/>
            <person name="Alikhan N.F."/>
            <person name="Baker D."/>
            <person name="Gharbi K."/>
            <person name="Hall N."/>
            <person name="Watson M."/>
            <person name="Adriaenssens E.M."/>
            <person name="Foster-Nyarko E."/>
            <person name="Jarju S."/>
            <person name="Secka A."/>
            <person name="Antonio M."/>
            <person name="Oren A."/>
            <person name="Chaudhuri R.R."/>
            <person name="La Ragione R."/>
            <person name="Hildebrand F."/>
            <person name="Pallen M.J."/>
        </authorList>
    </citation>
    <scope>NUCLEOTIDE SEQUENCE</scope>
    <source>
        <strain evidence="11">1748</strain>
    </source>
</reference>
<comment type="caution">
    <text evidence="11">The sequence shown here is derived from an EMBL/GenBank/DDBJ whole genome shotgun (WGS) entry which is preliminary data.</text>
</comment>
<evidence type="ECO:0000256" key="9">
    <source>
        <dbReference type="SAM" id="Coils"/>
    </source>
</evidence>
<dbReference type="GO" id="GO:0000917">
    <property type="term" value="P:division septum assembly"/>
    <property type="evidence" value="ECO:0007669"/>
    <property type="project" value="UniProtKB-KW"/>
</dbReference>
<keyword evidence="6 10" id="KW-0472">Membrane</keyword>
<evidence type="ECO:0000256" key="2">
    <source>
        <dbReference type="ARBA" id="ARBA00022618"/>
    </source>
</evidence>
<keyword evidence="8" id="KW-0131">Cell cycle</keyword>
<keyword evidence="3 10" id="KW-0812">Transmembrane</keyword>
<organism evidence="11 12">
    <name type="scientific">Candidatus Scatoplasma merdavium</name>
    <dbReference type="NCBI Taxonomy" id="2840932"/>
    <lineage>
        <taxon>Bacteria</taxon>
        <taxon>Bacillati</taxon>
        <taxon>Bacillota</taxon>
        <taxon>Bacilli</taxon>
        <taxon>Bacillales</taxon>
        <taxon>Candidatus Scatoplasma</taxon>
    </lineage>
</organism>
<name>A0A9D9GRG3_9BACL</name>
<evidence type="ECO:0000256" key="3">
    <source>
        <dbReference type="ARBA" id="ARBA00022692"/>
    </source>
</evidence>
<dbReference type="Proteomes" id="UP000823629">
    <property type="component" value="Unassembled WGS sequence"/>
</dbReference>
<dbReference type="InterPro" id="IPR010379">
    <property type="entry name" value="EzrA"/>
</dbReference>
<gene>
    <name evidence="11" type="ORF">IAC78_01720</name>
</gene>
<keyword evidence="7" id="KW-0717">Septation</keyword>
<evidence type="ECO:0000256" key="4">
    <source>
        <dbReference type="ARBA" id="ARBA00022989"/>
    </source>
</evidence>
<reference evidence="11" key="1">
    <citation type="submission" date="2020-10" db="EMBL/GenBank/DDBJ databases">
        <authorList>
            <person name="Gilroy R."/>
        </authorList>
    </citation>
    <scope>NUCLEOTIDE SEQUENCE</scope>
    <source>
        <strain evidence="11">1748</strain>
    </source>
</reference>
<keyword evidence="5 9" id="KW-0175">Coiled coil</keyword>
<proteinExistence type="predicted"/>
<evidence type="ECO:0008006" key="13">
    <source>
        <dbReference type="Google" id="ProtNLM"/>
    </source>
</evidence>
<evidence type="ECO:0000256" key="1">
    <source>
        <dbReference type="ARBA" id="ARBA00004162"/>
    </source>
</evidence>
<dbReference type="AlphaFoldDB" id="A0A9D9GRG3"/>
<evidence type="ECO:0000256" key="6">
    <source>
        <dbReference type="ARBA" id="ARBA00023136"/>
    </source>
</evidence>
<keyword evidence="2" id="KW-0132">Cell division</keyword>
<dbReference type="GO" id="GO:0005940">
    <property type="term" value="C:septin ring"/>
    <property type="evidence" value="ECO:0007669"/>
    <property type="project" value="InterPro"/>
</dbReference>
<dbReference type="GO" id="GO:0005886">
    <property type="term" value="C:plasma membrane"/>
    <property type="evidence" value="ECO:0007669"/>
    <property type="project" value="UniProtKB-SubCell"/>
</dbReference>
<evidence type="ECO:0000256" key="5">
    <source>
        <dbReference type="ARBA" id="ARBA00023054"/>
    </source>
</evidence>
<sequence>MNPGLIVLIIIISIAVVVGGVFGFILLLRRTRKSAVKELQERYDQIHNSFSTDCSNMIKRIEDIANHNPKFSQISTSVHQRFNVILNDNDKICYIACESLKTMVSDKNYKDIKNVLHSTKVSMDNFSREAIQLNNDLQSILKEEDDIRGQIVVLREKFRNLKNAYSENQTALESLSKSFDTLFEHLTEGFVEFEDILNQADYSKLNQKIPEIDKLIDAANKAIKDLPYLNTLADKVVPERLEELKRTYQELESQNYPLHHLMLKSNIETMYQRLDECKSKLSNLSTAGVGDVLNGITMQISTYFNDFEKEKQAKKEFDSLQSSIFVSTYQAEKQYANLKSSLPKYQKVYKISPTYIEQIEVIKDMIDDMSSKKRMLDGFINSSTKQPYSTLVTTMKELKLRIDKVQNAFDNFHSYLKTLKEDADSSFSFIRSSFALLKEIERDVINMNIPSQSELFLPRIQMVYKGLVSLDRGLSNVPINISQINSMRETLTENISSLQQEVNDAVKLMKSAEDLIVYNNRFRTDYPSSRSKLEIAEKAFWEGDFSRSGSLGAEIYREQTDKYVK</sequence>
<evidence type="ECO:0000313" key="12">
    <source>
        <dbReference type="Proteomes" id="UP000823629"/>
    </source>
</evidence>
<evidence type="ECO:0000256" key="7">
    <source>
        <dbReference type="ARBA" id="ARBA00023210"/>
    </source>
</evidence>
<dbReference type="Pfam" id="PF06160">
    <property type="entry name" value="EzrA"/>
    <property type="match status" value="1"/>
</dbReference>
<dbReference type="EMBL" id="JADING010000050">
    <property type="protein sequence ID" value="MBO8414186.1"/>
    <property type="molecule type" value="Genomic_DNA"/>
</dbReference>
<feature type="coiled-coil region" evidence="9">
    <location>
        <begin position="481"/>
        <end position="515"/>
    </location>
</feature>
<protein>
    <recommendedName>
        <fullName evidence="13">Septation ring formation regulator EzrA</fullName>
    </recommendedName>
</protein>
<evidence type="ECO:0000313" key="11">
    <source>
        <dbReference type="EMBL" id="MBO8414186.1"/>
    </source>
</evidence>
<dbReference type="GO" id="GO:0000921">
    <property type="term" value="P:septin ring assembly"/>
    <property type="evidence" value="ECO:0007669"/>
    <property type="project" value="InterPro"/>
</dbReference>
<evidence type="ECO:0000256" key="10">
    <source>
        <dbReference type="SAM" id="Phobius"/>
    </source>
</evidence>
<comment type="subcellular location">
    <subcellularLocation>
        <location evidence="1">Cell membrane</location>
        <topology evidence="1">Single-pass membrane protein</topology>
    </subcellularLocation>
</comment>
<accession>A0A9D9GRG3</accession>
<evidence type="ECO:0000256" key="8">
    <source>
        <dbReference type="ARBA" id="ARBA00023306"/>
    </source>
</evidence>
<keyword evidence="4 10" id="KW-1133">Transmembrane helix</keyword>
<feature type="transmembrane region" description="Helical" evidence="10">
    <location>
        <begin position="6"/>
        <end position="28"/>
    </location>
</feature>